<dbReference type="Pfam" id="PF03107">
    <property type="entry name" value="C1_2"/>
    <property type="match status" value="1"/>
</dbReference>
<dbReference type="SUPFAM" id="SSF57889">
    <property type="entry name" value="Cysteine-rich domain"/>
    <property type="match status" value="2"/>
</dbReference>
<evidence type="ECO:0000256" key="1">
    <source>
        <dbReference type="ARBA" id="ARBA00022737"/>
    </source>
</evidence>
<dbReference type="EMBL" id="JAGKQM010000013">
    <property type="protein sequence ID" value="KAH0891325.1"/>
    <property type="molecule type" value="Genomic_DNA"/>
</dbReference>
<protein>
    <recommendedName>
        <fullName evidence="2">DC1 domain-containing protein</fullName>
    </recommendedName>
</protein>
<evidence type="ECO:0000313" key="3">
    <source>
        <dbReference type="EMBL" id="KAH0891325.1"/>
    </source>
</evidence>
<dbReference type="InterPro" id="IPR053192">
    <property type="entry name" value="Vacuole_Formation_Reg"/>
</dbReference>
<evidence type="ECO:0000259" key="2">
    <source>
        <dbReference type="Pfam" id="PF03107"/>
    </source>
</evidence>
<feature type="domain" description="DC1" evidence="2">
    <location>
        <begin position="71"/>
        <end position="119"/>
    </location>
</feature>
<dbReference type="PANTHER" id="PTHR32410:SF160">
    <property type="entry name" value="CYSTEINE_HISTIDINE-RICH C1 DOMAIN FAMILY PROTEIN"/>
    <property type="match status" value="1"/>
</dbReference>
<name>A0ABQ8AH36_BRANA</name>
<comment type="caution">
    <text evidence="3">The sequence shown here is derived from an EMBL/GenBank/DDBJ whole genome shotgun (WGS) entry which is preliminary data.</text>
</comment>
<evidence type="ECO:0000313" key="4">
    <source>
        <dbReference type="Proteomes" id="UP000824890"/>
    </source>
</evidence>
<dbReference type="InterPro" id="IPR046349">
    <property type="entry name" value="C1-like_sf"/>
</dbReference>
<sequence length="134" mass="15611">MNMYGCLQCNFFVHRNCIYLPKVIKLTSHRHRLFQTFQVLDFKNCRICDKPILRRQSSPLVEVDDKTSRHFSHQHDLMALCVNNEVDDGRVCQACILLIDFASFLGCKECDFALHDSCVSLPRKMENTRSTAIR</sequence>
<reference evidence="3 4" key="1">
    <citation type="submission" date="2021-05" db="EMBL/GenBank/DDBJ databases">
        <title>Genome Assembly of Synthetic Allotetraploid Brassica napus Reveals Homoeologous Exchanges between Subgenomes.</title>
        <authorList>
            <person name="Davis J.T."/>
        </authorList>
    </citation>
    <scope>NUCLEOTIDE SEQUENCE [LARGE SCALE GENOMIC DNA]</scope>
    <source>
        <strain evidence="4">cv. Da-Ae</strain>
        <tissue evidence="3">Seedling</tissue>
    </source>
</reference>
<dbReference type="Proteomes" id="UP000824890">
    <property type="component" value="Unassembled WGS sequence"/>
</dbReference>
<proteinExistence type="predicted"/>
<accession>A0ABQ8AH36</accession>
<keyword evidence="1" id="KW-0677">Repeat</keyword>
<organism evidence="3 4">
    <name type="scientific">Brassica napus</name>
    <name type="common">Rape</name>
    <dbReference type="NCBI Taxonomy" id="3708"/>
    <lineage>
        <taxon>Eukaryota</taxon>
        <taxon>Viridiplantae</taxon>
        <taxon>Streptophyta</taxon>
        <taxon>Embryophyta</taxon>
        <taxon>Tracheophyta</taxon>
        <taxon>Spermatophyta</taxon>
        <taxon>Magnoliopsida</taxon>
        <taxon>eudicotyledons</taxon>
        <taxon>Gunneridae</taxon>
        <taxon>Pentapetalae</taxon>
        <taxon>rosids</taxon>
        <taxon>malvids</taxon>
        <taxon>Brassicales</taxon>
        <taxon>Brassicaceae</taxon>
        <taxon>Brassiceae</taxon>
        <taxon>Brassica</taxon>
    </lineage>
</organism>
<dbReference type="InterPro" id="IPR004146">
    <property type="entry name" value="DC1"/>
</dbReference>
<dbReference type="PANTHER" id="PTHR32410">
    <property type="entry name" value="CYSTEINE/HISTIDINE-RICH C1 DOMAIN FAMILY PROTEIN"/>
    <property type="match status" value="1"/>
</dbReference>
<gene>
    <name evidence="3" type="ORF">HID58_053754</name>
</gene>
<keyword evidence="4" id="KW-1185">Reference proteome</keyword>